<dbReference type="EMBL" id="KZ857384">
    <property type="protein sequence ID" value="RDX54411.1"/>
    <property type="molecule type" value="Genomic_DNA"/>
</dbReference>
<keyword evidence="2" id="KW-1185">Reference proteome</keyword>
<dbReference type="Proteomes" id="UP000256964">
    <property type="component" value="Unassembled WGS sequence"/>
</dbReference>
<evidence type="ECO:0000313" key="2">
    <source>
        <dbReference type="Proteomes" id="UP000256964"/>
    </source>
</evidence>
<reference evidence="1 2" key="1">
    <citation type="journal article" date="2018" name="Biotechnol. Biofuels">
        <title>Integrative visual omics of the white-rot fungus Polyporus brumalis exposes the biotechnological potential of its oxidative enzymes for delignifying raw plant biomass.</title>
        <authorList>
            <person name="Miyauchi S."/>
            <person name="Rancon A."/>
            <person name="Drula E."/>
            <person name="Hage H."/>
            <person name="Chaduli D."/>
            <person name="Favel A."/>
            <person name="Grisel S."/>
            <person name="Henrissat B."/>
            <person name="Herpoel-Gimbert I."/>
            <person name="Ruiz-Duenas F.J."/>
            <person name="Chevret D."/>
            <person name="Hainaut M."/>
            <person name="Lin J."/>
            <person name="Wang M."/>
            <person name="Pangilinan J."/>
            <person name="Lipzen A."/>
            <person name="Lesage-Meessen L."/>
            <person name="Navarro D."/>
            <person name="Riley R."/>
            <person name="Grigoriev I.V."/>
            <person name="Zhou S."/>
            <person name="Raouche S."/>
            <person name="Rosso M.N."/>
        </authorList>
    </citation>
    <scope>NUCLEOTIDE SEQUENCE [LARGE SCALE GENOMIC DNA]</scope>
    <source>
        <strain evidence="1 2">BRFM 1820</strain>
    </source>
</reference>
<dbReference type="AlphaFoldDB" id="A0A371DPG2"/>
<proteinExistence type="predicted"/>
<sequence length="151" mass="17555">MPVMTVPPTIRDSTSSSAWEVGLRNSSSTTGCIALRMRNGSARRSGKHCQQHRDGTLWKRWSVRRGASRASERRRRTYGIGWTPGSTSPRACVYSASSSMRDSTRTWWRRAERRQRRSRMRDPWRSRCSRHLTRSAGRPVVRMRIECPPHR</sequence>
<accession>A0A371DPG2</accession>
<evidence type="ECO:0000313" key="1">
    <source>
        <dbReference type="EMBL" id="RDX54411.1"/>
    </source>
</evidence>
<gene>
    <name evidence="1" type="ORF">OH76DRAFT_958698</name>
</gene>
<organism evidence="1 2">
    <name type="scientific">Lentinus brumalis</name>
    <dbReference type="NCBI Taxonomy" id="2498619"/>
    <lineage>
        <taxon>Eukaryota</taxon>
        <taxon>Fungi</taxon>
        <taxon>Dikarya</taxon>
        <taxon>Basidiomycota</taxon>
        <taxon>Agaricomycotina</taxon>
        <taxon>Agaricomycetes</taxon>
        <taxon>Polyporales</taxon>
        <taxon>Polyporaceae</taxon>
        <taxon>Lentinus</taxon>
    </lineage>
</organism>
<name>A0A371DPG2_9APHY</name>
<protein>
    <submittedName>
        <fullName evidence="1">Uncharacterized protein</fullName>
    </submittedName>
</protein>